<dbReference type="PANTHER" id="PTHR36582:SF2">
    <property type="entry name" value="ANTITOXIN PARD"/>
    <property type="match status" value="1"/>
</dbReference>
<evidence type="ECO:0000256" key="1">
    <source>
        <dbReference type="ARBA" id="ARBA00008580"/>
    </source>
</evidence>
<dbReference type="InterPro" id="IPR010985">
    <property type="entry name" value="Ribbon_hlx_hlx"/>
</dbReference>
<dbReference type="EMBL" id="AP027142">
    <property type="protein sequence ID" value="BDV33262.1"/>
    <property type="molecule type" value="Genomic_DNA"/>
</dbReference>
<comment type="similarity">
    <text evidence="1">Belongs to the ParD antitoxin family.</text>
</comment>
<dbReference type="CDD" id="cd22231">
    <property type="entry name" value="RHH_NikR_HicB-like"/>
    <property type="match status" value="1"/>
</dbReference>
<keyword evidence="4" id="KW-1185">Reference proteome</keyword>
<gene>
    <name evidence="3" type="ORF">SS37A_07910</name>
</gene>
<organism evidence="3 4">
    <name type="scientific">Methylocystis iwaonis</name>
    <dbReference type="NCBI Taxonomy" id="2885079"/>
    <lineage>
        <taxon>Bacteria</taxon>
        <taxon>Pseudomonadati</taxon>
        <taxon>Pseudomonadota</taxon>
        <taxon>Alphaproteobacteria</taxon>
        <taxon>Hyphomicrobiales</taxon>
        <taxon>Methylocystaceae</taxon>
        <taxon>Methylocystis</taxon>
    </lineage>
</organism>
<dbReference type="PANTHER" id="PTHR36582">
    <property type="entry name" value="ANTITOXIN PARD"/>
    <property type="match status" value="1"/>
</dbReference>
<evidence type="ECO:0000256" key="2">
    <source>
        <dbReference type="ARBA" id="ARBA00022649"/>
    </source>
</evidence>
<dbReference type="InterPro" id="IPR038296">
    <property type="entry name" value="ParD_sf"/>
</dbReference>
<sequence length="89" mass="9812">MRSAQLFSVSLPQELADFVDAKVKSGAYASASEVMREGVVALLEREAALEKWLRDEVVRGHEEYLSDPSKGVPAQAVLERIKARRAAVK</sequence>
<protein>
    <recommendedName>
        <fullName evidence="5">Type II toxin-antitoxin system ParD family antitoxin</fullName>
    </recommendedName>
</protein>
<evidence type="ECO:0000313" key="3">
    <source>
        <dbReference type="EMBL" id="BDV33262.1"/>
    </source>
</evidence>
<dbReference type="RefSeq" id="WP_202073004.1">
    <property type="nucleotide sequence ID" value="NZ_AP027142.1"/>
</dbReference>
<dbReference type="SUPFAM" id="SSF47598">
    <property type="entry name" value="Ribbon-helix-helix"/>
    <property type="match status" value="1"/>
</dbReference>
<dbReference type="InterPro" id="IPR022789">
    <property type="entry name" value="ParD"/>
</dbReference>
<evidence type="ECO:0000313" key="4">
    <source>
        <dbReference type="Proteomes" id="UP001317629"/>
    </source>
</evidence>
<dbReference type="Gene3D" id="6.10.10.120">
    <property type="entry name" value="Antitoxin ParD1-like"/>
    <property type="match status" value="1"/>
</dbReference>
<dbReference type="Pfam" id="PF03693">
    <property type="entry name" value="ParD_antitoxin"/>
    <property type="match status" value="1"/>
</dbReference>
<dbReference type="NCBIfam" id="TIGR02606">
    <property type="entry name" value="antidote_CC2985"/>
    <property type="match status" value="1"/>
</dbReference>
<name>A0ABM8E5L2_9HYPH</name>
<reference evidence="3 4" key="1">
    <citation type="journal article" date="2023" name="Int. J. Syst. Evol. Microbiol.">
        <title>Methylocystis iwaonis sp. nov., a type II methane-oxidizing bacterium from surface soil of a rice paddy field in Japan, and emended description of the genus Methylocystis (ex Whittenbury et al. 1970) Bowman et al. 1993.</title>
        <authorList>
            <person name="Kaise H."/>
            <person name="Sawadogo J.B."/>
            <person name="Alam M.S."/>
            <person name="Ueno C."/>
            <person name="Dianou D."/>
            <person name="Shinjo R."/>
            <person name="Asakawa S."/>
        </authorList>
    </citation>
    <scope>NUCLEOTIDE SEQUENCE [LARGE SCALE GENOMIC DNA]</scope>
    <source>
        <strain evidence="3 4">SS37A-Re</strain>
    </source>
</reference>
<dbReference type="Proteomes" id="UP001317629">
    <property type="component" value="Chromosome"/>
</dbReference>
<evidence type="ECO:0008006" key="5">
    <source>
        <dbReference type="Google" id="ProtNLM"/>
    </source>
</evidence>
<keyword evidence="2" id="KW-1277">Toxin-antitoxin system</keyword>
<proteinExistence type="inferred from homology"/>
<accession>A0ABM8E5L2</accession>